<dbReference type="GO" id="GO:0008757">
    <property type="term" value="F:S-adenosylmethionine-dependent methyltransferase activity"/>
    <property type="evidence" value="ECO:0007669"/>
    <property type="project" value="InterPro"/>
</dbReference>
<dbReference type="PANTHER" id="PTHR43861:SF1">
    <property type="entry name" value="TRANS-ACONITATE 2-METHYLTRANSFERASE"/>
    <property type="match status" value="1"/>
</dbReference>
<geneLocation type="plasmid" evidence="2 3">
    <name>pPSB1-1</name>
</geneLocation>
<dbReference type="InterPro" id="IPR029063">
    <property type="entry name" value="SAM-dependent_MTases_sf"/>
</dbReference>
<evidence type="ECO:0000259" key="1">
    <source>
        <dbReference type="Pfam" id="PF08241"/>
    </source>
</evidence>
<dbReference type="InterPro" id="IPR013216">
    <property type="entry name" value="Methyltransf_11"/>
</dbReference>
<keyword evidence="2" id="KW-0614">Plasmid</keyword>
<gene>
    <name evidence="2" type="ORF">KU39_1p25</name>
</gene>
<organism evidence="2 3">
    <name type="scientific">Piscirickettsia salmonis</name>
    <dbReference type="NCBI Taxonomy" id="1238"/>
    <lineage>
        <taxon>Bacteria</taxon>
        <taxon>Pseudomonadati</taxon>
        <taxon>Pseudomonadota</taxon>
        <taxon>Gammaproteobacteria</taxon>
        <taxon>Thiotrichales</taxon>
        <taxon>Piscirickettsiaceae</taxon>
        <taxon>Piscirickettsia</taxon>
    </lineage>
</organism>
<keyword evidence="2" id="KW-0808">Transferase</keyword>
<feature type="domain" description="Methyltransferase type 11" evidence="1">
    <location>
        <begin position="39"/>
        <end position="132"/>
    </location>
</feature>
<accession>A0AAC8VL50</accession>
<proteinExistence type="predicted"/>
<evidence type="ECO:0000313" key="3">
    <source>
        <dbReference type="Proteomes" id="UP000029558"/>
    </source>
</evidence>
<dbReference type="CDD" id="cd02440">
    <property type="entry name" value="AdoMet_MTases"/>
    <property type="match status" value="1"/>
</dbReference>
<protein>
    <submittedName>
        <fullName evidence="2">Methyltransferase</fullName>
    </submittedName>
</protein>
<dbReference type="PANTHER" id="PTHR43861">
    <property type="entry name" value="TRANS-ACONITATE 2-METHYLTRANSFERASE-RELATED"/>
    <property type="match status" value="1"/>
</dbReference>
<dbReference type="Pfam" id="PF08241">
    <property type="entry name" value="Methyltransf_11"/>
    <property type="match status" value="1"/>
</dbReference>
<reference evidence="2 3" key="1">
    <citation type="journal article" date="2014" name="Genome Announc.">
        <title>Comparative Genome Analysis of Two Isolates of the Fish Pathogen Piscirickettsia salmonis from Different Hosts Reveals Major Differences in Virulence-Associated Secretion Systems.</title>
        <authorList>
            <person name="Bohle H."/>
            <person name="Henriquez P."/>
            <person name="Grothusen H."/>
            <person name="Navas E."/>
            <person name="Sandoval A."/>
            <person name="Bustamante F."/>
            <person name="Bustos P."/>
            <person name="Mancilla M."/>
        </authorList>
    </citation>
    <scope>NUCLEOTIDE SEQUENCE [LARGE SCALE GENOMIC DNA]</scope>
    <source>
        <strain evidence="3">B1-32597</strain>
    </source>
</reference>
<sequence>MKLNQWNPKHYQYNSLIQQNNALDLLSALYTFHGNESILDIGCGDGKITSWIAQKIIFGQVIGIDKSFEMLQFAKQSHTSKNLIFTHCDINDSCFNEEFDLAVSFNCLHWIQGLNTACEKIFNAIKPGGIFLGLVYPRCDSLWIPAEKLSNAPEFRCYFKDFQNPYAFINNNDYKNSFKEASFNEVKITTIKNESKFKEKNEFTGYISGWLPHINAIPIEKQHIFLDQYYDLFMLETNQPPNTPFTLSYEQYNIWCHKKGV</sequence>
<dbReference type="EMBL" id="CP012509">
    <property type="protein sequence ID" value="ALB24366.1"/>
    <property type="molecule type" value="Genomic_DNA"/>
</dbReference>
<dbReference type="Gene3D" id="3.40.50.150">
    <property type="entry name" value="Vaccinia Virus protein VP39"/>
    <property type="match status" value="1"/>
</dbReference>
<dbReference type="AlphaFoldDB" id="A0AAC8VL50"/>
<dbReference type="GO" id="GO:0032259">
    <property type="term" value="P:methylation"/>
    <property type="evidence" value="ECO:0007669"/>
    <property type="project" value="UniProtKB-KW"/>
</dbReference>
<dbReference type="SUPFAM" id="SSF53335">
    <property type="entry name" value="S-adenosyl-L-methionine-dependent methyltransferases"/>
    <property type="match status" value="1"/>
</dbReference>
<dbReference type="RefSeq" id="WP_053063426.1">
    <property type="nucleotide sequence ID" value="NZ_CP012509.1"/>
</dbReference>
<dbReference type="Proteomes" id="UP000029558">
    <property type="component" value="Plasmid pPSB1-1"/>
</dbReference>
<name>A0AAC8VL50_PISSA</name>
<keyword evidence="2" id="KW-0489">Methyltransferase</keyword>
<evidence type="ECO:0000313" key="2">
    <source>
        <dbReference type="EMBL" id="ALB24366.1"/>
    </source>
</evidence>